<reference evidence="1 2" key="1">
    <citation type="submission" date="2019-04" db="EMBL/GenBank/DDBJ databases">
        <title>Friends and foes A comparative genomics studyof 23 Aspergillus species from section Flavi.</title>
        <authorList>
            <consortium name="DOE Joint Genome Institute"/>
            <person name="Kjaerbolling I."/>
            <person name="Vesth T."/>
            <person name="Frisvad J.C."/>
            <person name="Nybo J.L."/>
            <person name="Theobald S."/>
            <person name="Kildgaard S."/>
            <person name="Isbrandt T."/>
            <person name="Kuo A."/>
            <person name="Sato A."/>
            <person name="Lyhne E.K."/>
            <person name="Kogle M.E."/>
            <person name="Wiebenga A."/>
            <person name="Kun R.S."/>
            <person name="Lubbers R.J."/>
            <person name="Makela M.R."/>
            <person name="Barry K."/>
            <person name="Chovatia M."/>
            <person name="Clum A."/>
            <person name="Daum C."/>
            <person name="Haridas S."/>
            <person name="He G."/>
            <person name="LaButti K."/>
            <person name="Lipzen A."/>
            <person name="Mondo S."/>
            <person name="Riley R."/>
            <person name="Salamov A."/>
            <person name="Simmons B.A."/>
            <person name="Magnuson J.K."/>
            <person name="Henrissat B."/>
            <person name="Mortensen U.H."/>
            <person name="Larsen T.O."/>
            <person name="Devries R.P."/>
            <person name="Grigoriev I.V."/>
            <person name="Machida M."/>
            <person name="Baker S.E."/>
            <person name="Andersen M.R."/>
        </authorList>
    </citation>
    <scope>NUCLEOTIDE SEQUENCE [LARGE SCALE GENOMIC DNA]</scope>
    <source>
        <strain evidence="1 2">CBS 763.97</strain>
    </source>
</reference>
<accession>A0A5N7ABN2</accession>
<keyword evidence="2" id="KW-1185">Reference proteome</keyword>
<dbReference type="AlphaFoldDB" id="A0A5N7ABN2"/>
<evidence type="ECO:0000313" key="2">
    <source>
        <dbReference type="Proteomes" id="UP000326268"/>
    </source>
</evidence>
<sequence>MRTKNTISPGPRATLLLSCFDEHSLLKIMSHTLASFSKSNPNPSFLPATIVTNQDGI</sequence>
<proteinExistence type="predicted"/>
<gene>
    <name evidence="1" type="ORF">BDV27DRAFT_124885</name>
</gene>
<dbReference type="Proteomes" id="UP000326268">
    <property type="component" value="Unassembled WGS sequence"/>
</dbReference>
<organism evidence="1 2">
    <name type="scientific">Aspergillus caelatus</name>
    <dbReference type="NCBI Taxonomy" id="61420"/>
    <lineage>
        <taxon>Eukaryota</taxon>
        <taxon>Fungi</taxon>
        <taxon>Dikarya</taxon>
        <taxon>Ascomycota</taxon>
        <taxon>Pezizomycotina</taxon>
        <taxon>Eurotiomycetes</taxon>
        <taxon>Eurotiomycetidae</taxon>
        <taxon>Eurotiales</taxon>
        <taxon>Aspergillaceae</taxon>
        <taxon>Aspergillus</taxon>
        <taxon>Aspergillus subgen. Circumdati</taxon>
    </lineage>
</organism>
<dbReference type="EMBL" id="ML737608">
    <property type="protein sequence ID" value="KAE8366728.1"/>
    <property type="molecule type" value="Genomic_DNA"/>
</dbReference>
<protein>
    <submittedName>
        <fullName evidence="1">Uncharacterized protein</fullName>
    </submittedName>
</protein>
<dbReference type="GeneID" id="43650649"/>
<evidence type="ECO:0000313" key="1">
    <source>
        <dbReference type="EMBL" id="KAE8366728.1"/>
    </source>
</evidence>
<name>A0A5N7ABN2_9EURO</name>
<dbReference type="RefSeq" id="XP_031929809.1">
    <property type="nucleotide sequence ID" value="XM_032066203.1"/>
</dbReference>